<dbReference type="EMBL" id="CP022579">
    <property type="protein sequence ID" value="QEL65304.1"/>
    <property type="molecule type" value="Genomic_DNA"/>
</dbReference>
<sequence>MNLPDGLLGGAWIGAGWGLFVLILLVALRRAPWRSLTEGGRSNVWLGSIVALMLLWSLKAGVLPGLSLHLLGAMVFTLEVGPSLAFLGLTTVLAAVTLNGAAGWEAFGLNAVLMAALPVGLSWGLFRLGDRYLPKNVFVFIFANGFFGSALVVFLTGLAVLLALGGAGIYPFPVLFDDYLPYFLLLGFSEGWLAGMVVTLMVIYRPEWVSLFDDAQYLAKK</sequence>
<keyword evidence="3" id="KW-1003">Cell membrane</keyword>
<dbReference type="PANTHER" id="PTHR34229">
    <property type="entry name" value="METAL TRANSPORT PROTEIN HI_1621-RELATED"/>
    <property type="match status" value="1"/>
</dbReference>
<comment type="subcellular location">
    <subcellularLocation>
        <location evidence="1">Cell membrane</location>
        <topology evidence="1">Multi-pass membrane protein</topology>
    </subcellularLocation>
</comment>
<feature type="transmembrane region" description="Helical" evidence="7">
    <location>
        <begin position="40"/>
        <end position="58"/>
    </location>
</feature>
<keyword evidence="6 7" id="KW-0472">Membrane</keyword>
<keyword evidence="9" id="KW-1185">Reference proteome</keyword>
<evidence type="ECO:0000256" key="6">
    <source>
        <dbReference type="ARBA" id="ARBA00023136"/>
    </source>
</evidence>
<evidence type="ECO:0008006" key="10">
    <source>
        <dbReference type="Google" id="ProtNLM"/>
    </source>
</evidence>
<dbReference type="KEGG" id="otr:OTERR_18280"/>
<dbReference type="Pfam" id="PF01891">
    <property type="entry name" value="CbiM"/>
    <property type="match status" value="1"/>
</dbReference>
<dbReference type="InterPro" id="IPR002751">
    <property type="entry name" value="CbiM/NikMN"/>
</dbReference>
<gene>
    <name evidence="8" type="ORF">OTERR_18280</name>
</gene>
<evidence type="ECO:0000256" key="4">
    <source>
        <dbReference type="ARBA" id="ARBA00022692"/>
    </source>
</evidence>
<reference evidence="8 9" key="1">
    <citation type="submission" date="2017-07" db="EMBL/GenBank/DDBJ databases">
        <title>Complete genome sequence of Oryzomicrobium terrae TPP412.</title>
        <authorList>
            <person name="Chiu L.-W."/>
            <person name="Lo K.-J."/>
            <person name="Tsai Y.-M."/>
            <person name="Lin S.-S."/>
            <person name="Kuo C.-H."/>
            <person name="Liu C.-T."/>
        </authorList>
    </citation>
    <scope>NUCLEOTIDE SEQUENCE [LARGE SCALE GENOMIC DNA]</scope>
    <source>
        <strain evidence="8 9">TPP412</strain>
    </source>
</reference>
<evidence type="ECO:0000313" key="9">
    <source>
        <dbReference type="Proteomes" id="UP000323671"/>
    </source>
</evidence>
<feature type="transmembrane region" description="Helical" evidence="7">
    <location>
        <begin position="6"/>
        <end position="28"/>
    </location>
</feature>
<protein>
    <recommendedName>
        <fullName evidence="10">Cobalt/nickel transport system permease protein</fullName>
    </recommendedName>
</protein>
<evidence type="ECO:0000256" key="3">
    <source>
        <dbReference type="ARBA" id="ARBA00022475"/>
    </source>
</evidence>
<dbReference type="Gene3D" id="1.10.1760.20">
    <property type="match status" value="1"/>
</dbReference>
<organism evidence="8 9">
    <name type="scientific">Oryzomicrobium terrae</name>
    <dbReference type="NCBI Taxonomy" id="1735038"/>
    <lineage>
        <taxon>Bacteria</taxon>
        <taxon>Pseudomonadati</taxon>
        <taxon>Pseudomonadota</taxon>
        <taxon>Betaproteobacteria</taxon>
        <taxon>Rhodocyclales</taxon>
        <taxon>Rhodocyclaceae</taxon>
        <taxon>Oryzomicrobium</taxon>
    </lineage>
</organism>
<dbReference type="RefSeq" id="WP_149425585.1">
    <property type="nucleotide sequence ID" value="NZ_CP022579.1"/>
</dbReference>
<dbReference type="GO" id="GO:0000041">
    <property type="term" value="P:transition metal ion transport"/>
    <property type="evidence" value="ECO:0007669"/>
    <property type="project" value="InterPro"/>
</dbReference>
<evidence type="ECO:0000256" key="7">
    <source>
        <dbReference type="SAM" id="Phobius"/>
    </source>
</evidence>
<evidence type="ECO:0000256" key="1">
    <source>
        <dbReference type="ARBA" id="ARBA00004651"/>
    </source>
</evidence>
<dbReference type="GO" id="GO:0005886">
    <property type="term" value="C:plasma membrane"/>
    <property type="evidence" value="ECO:0007669"/>
    <property type="project" value="UniProtKB-SubCell"/>
</dbReference>
<feature type="transmembrane region" description="Helical" evidence="7">
    <location>
        <begin position="70"/>
        <end position="95"/>
    </location>
</feature>
<feature type="transmembrane region" description="Helical" evidence="7">
    <location>
        <begin position="107"/>
        <end position="126"/>
    </location>
</feature>
<dbReference type="PANTHER" id="PTHR34229:SF1">
    <property type="entry name" value="METAL TRANSPORT PROTEIN HI_1621-RELATED"/>
    <property type="match status" value="1"/>
</dbReference>
<proteinExistence type="predicted"/>
<feature type="transmembrane region" description="Helical" evidence="7">
    <location>
        <begin position="146"/>
        <end position="170"/>
    </location>
</feature>
<feature type="transmembrane region" description="Helical" evidence="7">
    <location>
        <begin position="182"/>
        <end position="204"/>
    </location>
</feature>
<evidence type="ECO:0000256" key="5">
    <source>
        <dbReference type="ARBA" id="ARBA00022989"/>
    </source>
</evidence>
<evidence type="ECO:0000256" key="2">
    <source>
        <dbReference type="ARBA" id="ARBA00022448"/>
    </source>
</evidence>
<keyword evidence="5 7" id="KW-1133">Transmembrane helix</keyword>
<evidence type="ECO:0000313" key="8">
    <source>
        <dbReference type="EMBL" id="QEL65304.1"/>
    </source>
</evidence>
<name>A0A5C1E9G8_9RHOO</name>
<dbReference type="Proteomes" id="UP000323671">
    <property type="component" value="Chromosome"/>
</dbReference>
<dbReference type="AlphaFoldDB" id="A0A5C1E9G8"/>
<keyword evidence="2" id="KW-0813">Transport</keyword>
<accession>A0A5C1E9G8</accession>
<keyword evidence="4 7" id="KW-0812">Transmembrane</keyword>